<name>K5W5S9_PHACS</name>
<feature type="compositionally biased region" description="Polar residues" evidence="1">
    <location>
        <begin position="40"/>
        <end position="51"/>
    </location>
</feature>
<dbReference type="Proteomes" id="UP000008370">
    <property type="component" value="Unassembled WGS sequence"/>
</dbReference>
<dbReference type="KEGG" id="pco:PHACADRAFT_169797"/>
<organism evidence="2 3">
    <name type="scientific">Phanerochaete carnosa (strain HHB-10118-sp)</name>
    <name type="common">White-rot fungus</name>
    <name type="synonym">Peniophora carnosa</name>
    <dbReference type="NCBI Taxonomy" id="650164"/>
    <lineage>
        <taxon>Eukaryota</taxon>
        <taxon>Fungi</taxon>
        <taxon>Dikarya</taxon>
        <taxon>Basidiomycota</taxon>
        <taxon>Agaricomycotina</taxon>
        <taxon>Agaricomycetes</taxon>
        <taxon>Polyporales</taxon>
        <taxon>Phanerochaetaceae</taxon>
        <taxon>Phanerochaete</taxon>
    </lineage>
</organism>
<evidence type="ECO:0000313" key="3">
    <source>
        <dbReference type="Proteomes" id="UP000008370"/>
    </source>
</evidence>
<dbReference type="OrthoDB" id="2803273at2759"/>
<accession>K5W5S9</accession>
<reference evidence="2 3" key="1">
    <citation type="journal article" date="2012" name="BMC Genomics">
        <title>Comparative genomics of the white-rot fungi, Phanerochaete carnosa and P. chrysosporium, to elucidate the genetic basis of the distinct wood types they colonize.</title>
        <authorList>
            <person name="Suzuki H."/>
            <person name="MacDonald J."/>
            <person name="Syed K."/>
            <person name="Salamov A."/>
            <person name="Hori C."/>
            <person name="Aerts A."/>
            <person name="Henrissat B."/>
            <person name="Wiebenga A."/>
            <person name="vanKuyk P.A."/>
            <person name="Barry K."/>
            <person name="Lindquist E."/>
            <person name="LaButti K."/>
            <person name="Lapidus A."/>
            <person name="Lucas S."/>
            <person name="Coutinho P."/>
            <person name="Gong Y."/>
            <person name="Samejima M."/>
            <person name="Mahadevan R."/>
            <person name="Abou-Zaid M."/>
            <person name="de Vries R.P."/>
            <person name="Igarashi K."/>
            <person name="Yadav J.S."/>
            <person name="Grigoriev I.V."/>
            <person name="Master E.R."/>
        </authorList>
    </citation>
    <scope>NUCLEOTIDE SEQUENCE [LARGE SCALE GENOMIC DNA]</scope>
    <source>
        <strain evidence="2 3">HHB-10118-sp</strain>
    </source>
</reference>
<protein>
    <submittedName>
        <fullName evidence="2">Uncharacterized protein</fullName>
    </submittedName>
</protein>
<feature type="region of interest" description="Disordered" evidence="1">
    <location>
        <begin position="210"/>
        <end position="303"/>
    </location>
</feature>
<evidence type="ECO:0000256" key="1">
    <source>
        <dbReference type="SAM" id="MobiDB-lite"/>
    </source>
</evidence>
<keyword evidence="3" id="KW-1185">Reference proteome</keyword>
<evidence type="ECO:0000313" key="2">
    <source>
        <dbReference type="EMBL" id="EKM59278.1"/>
    </source>
</evidence>
<feature type="compositionally biased region" description="Low complexity" evidence="1">
    <location>
        <begin position="243"/>
        <end position="256"/>
    </location>
</feature>
<proteinExistence type="predicted"/>
<feature type="region of interest" description="Disordered" evidence="1">
    <location>
        <begin position="1"/>
        <end position="105"/>
    </location>
</feature>
<gene>
    <name evidence="2" type="ORF">PHACADRAFT_169797</name>
</gene>
<dbReference type="HOGENOM" id="CLU_880300_0_0_1"/>
<dbReference type="AlphaFoldDB" id="K5W5S9"/>
<dbReference type="EMBL" id="JH930469">
    <property type="protein sequence ID" value="EKM59278.1"/>
    <property type="molecule type" value="Genomic_DNA"/>
</dbReference>
<feature type="compositionally biased region" description="Pro residues" evidence="1">
    <location>
        <begin position="284"/>
        <end position="295"/>
    </location>
</feature>
<dbReference type="InParanoid" id="K5W5S9"/>
<feature type="compositionally biased region" description="Polar residues" evidence="1">
    <location>
        <begin position="17"/>
        <end position="28"/>
    </location>
</feature>
<dbReference type="RefSeq" id="XP_007391843.1">
    <property type="nucleotide sequence ID" value="XM_007391781.1"/>
</dbReference>
<dbReference type="GeneID" id="18909485"/>
<sequence>MRAPGSKAKDGEDLQKLTPNRAQMSKQGRASPYPDVAEQRNCNTPRKSQTPDPEDNLPGSSSEARSALHLAQVDALIKELQRTRGLPKTLPPNAERTTQDRMKDDNRDAAIAARASSVPPEGASISLNAKVPWVWVAGHDGVLRPDMCMEGRPSSVPRLARSDVSSAFMPAGMQDLNDMSPGLESVSAAGHAHPMKRTTTPTPPWPIFQTGPTLNQFPKDSGLPFPDAFDRFSRSVNSQGTVGRNSGRSRSRNCSGQAPARSPGEETANWRSSKLPKDSKTVRPNPPSTAGPPVSPVQTSHWPTLDEICAKKSSLA</sequence>